<dbReference type="OrthoDB" id="1571682at2759"/>
<proteinExistence type="predicted"/>
<gene>
    <name evidence="1" type="ORF">E3N88_44291</name>
</gene>
<name>A0A5N6LCN7_9ASTR</name>
<reference evidence="1 2" key="1">
    <citation type="submission" date="2019-05" db="EMBL/GenBank/DDBJ databases">
        <title>Mikania micrantha, genome provides insights into the molecular mechanism of rapid growth.</title>
        <authorList>
            <person name="Liu B."/>
        </authorList>
    </citation>
    <scope>NUCLEOTIDE SEQUENCE [LARGE SCALE GENOMIC DNA]</scope>
    <source>
        <strain evidence="1">NLD-2019</strain>
        <tissue evidence="1">Leaf</tissue>
    </source>
</reference>
<sequence length="195" mass="21813">MKSEDSKLDEELMYHRVGKCSLLSRDYFCSCFFSLFTCEHEFLNPILGKSFIPYRTDRSASEDGSVSVDPSLLTGLRKESPKGESFGTSGISINGQRQESLLSLPNSGAFDQDVLASPVWALARIGTGRLSTQSNSLPIGRQYNKRESLRMGSLSDAEPMREGESIWEKRGLRAFKNQWKGKTCSLHSFLSKESH</sequence>
<protein>
    <submittedName>
        <fullName evidence="1">Uncharacterized protein</fullName>
    </submittedName>
</protein>
<evidence type="ECO:0000313" key="2">
    <source>
        <dbReference type="Proteomes" id="UP000326396"/>
    </source>
</evidence>
<dbReference type="AlphaFoldDB" id="A0A5N6LCN7"/>
<evidence type="ECO:0000313" key="1">
    <source>
        <dbReference type="EMBL" id="KAD0423213.1"/>
    </source>
</evidence>
<comment type="caution">
    <text evidence="1">The sequence shown here is derived from an EMBL/GenBank/DDBJ whole genome shotgun (WGS) entry which is preliminary data.</text>
</comment>
<dbReference type="Proteomes" id="UP000326396">
    <property type="component" value="Unassembled WGS sequence"/>
</dbReference>
<keyword evidence="2" id="KW-1185">Reference proteome</keyword>
<accession>A0A5N6LCN7</accession>
<dbReference type="EMBL" id="SZYD01001696">
    <property type="protein sequence ID" value="KAD0423213.1"/>
    <property type="molecule type" value="Genomic_DNA"/>
</dbReference>
<organism evidence="1 2">
    <name type="scientific">Mikania micrantha</name>
    <name type="common">bitter vine</name>
    <dbReference type="NCBI Taxonomy" id="192012"/>
    <lineage>
        <taxon>Eukaryota</taxon>
        <taxon>Viridiplantae</taxon>
        <taxon>Streptophyta</taxon>
        <taxon>Embryophyta</taxon>
        <taxon>Tracheophyta</taxon>
        <taxon>Spermatophyta</taxon>
        <taxon>Magnoliopsida</taxon>
        <taxon>eudicotyledons</taxon>
        <taxon>Gunneridae</taxon>
        <taxon>Pentapetalae</taxon>
        <taxon>asterids</taxon>
        <taxon>campanulids</taxon>
        <taxon>Asterales</taxon>
        <taxon>Asteraceae</taxon>
        <taxon>Asteroideae</taxon>
        <taxon>Heliantheae alliance</taxon>
        <taxon>Eupatorieae</taxon>
        <taxon>Mikania</taxon>
    </lineage>
</organism>